<dbReference type="PANTHER" id="PTHR43266:SF2">
    <property type="entry name" value="MAJOR FACILITATOR SUPERFAMILY (MFS) PROFILE DOMAIN-CONTAINING PROTEIN"/>
    <property type="match status" value="1"/>
</dbReference>
<dbReference type="CDD" id="cd06173">
    <property type="entry name" value="MFS_MefA_like"/>
    <property type="match status" value="1"/>
</dbReference>
<keyword evidence="2" id="KW-0813">Transport</keyword>
<dbReference type="PROSITE" id="PS50850">
    <property type="entry name" value="MFS"/>
    <property type="match status" value="1"/>
</dbReference>
<evidence type="ECO:0000259" key="8">
    <source>
        <dbReference type="PROSITE" id="PS50850"/>
    </source>
</evidence>
<dbReference type="GO" id="GO:0022857">
    <property type="term" value="F:transmembrane transporter activity"/>
    <property type="evidence" value="ECO:0007669"/>
    <property type="project" value="InterPro"/>
</dbReference>
<feature type="transmembrane region" description="Helical" evidence="7">
    <location>
        <begin position="373"/>
        <end position="396"/>
    </location>
</feature>
<dbReference type="InterPro" id="IPR020846">
    <property type="entry name" value="MFS_dom"/>
</dbReference>
<reference evidence="9 10" key="1">
    <citation type="submission" date="2019-03" db="EMBL/GenBank/DDBJ databases">
        <title>Genomic Encyclopedia of Type Strains, Phase IV (KMG-IV): sequencing the most valuable type-strain genomes for metagenomic binning, comparative biology and taxonomic classification.</title>
        <authorList>
            <person name="Goeker M."/>
        </authorList>
    </citation>
    <scope>NUCLEOTIDE SEQUENCE [LARGE SCALE GENOMIC DNA]</scope>
    <source>
        <strain evidence="9 10">DSM 18555</strain>
    </source>
</reference>
<feature type="transmembrane region" description="Helical" evidence="7">
    <location>
        <begin position="150"/>
        <end position="169"/>
    </location>
</feature>
<organism evidence="9 10">
    <name type="scientific">Herminiimonas fonticola</name>
    <dbReference type="NCBI Taxonomy" id="303380"/>
    <lineage>
        <taxon>Bacteria</taxon>
        <taxon>Pseudomonadati</taxon>
        <taxon>Pseudomonadota</taxon>
        <taxon>Betaproteobacteria</taxon>
        <taxon>Burkholderiales</taxon>
        <taxon>Oxalobacteraceae</taxon>
        <taxon>Herminiimonas</taxon>
    </lineage>
</organism>
<keyword evidence="3" id="KW-1003">Cell membrane</keyword>
<proteinExistence type="predicted"/>
<dbReference type="Gene3D" id="1.20.1250.20">
    <property type="entry name" value="MFS general substrate transporter like domains"/>
    <property type="match status" value="1"/>
</dbReference>
<accession>A0A4R6G8C3</accession>
<evidence type="ECO:0000256" key="1">
    <source>
        <dbReference type="ARBA" id="ARBA00004651"/>
    </source>
</evidence>
<dbReference type="OrthoDB" id="9803968at2"/>
<evidence type="ECO:0000256" key="6">
    <source>
        <dbReference type="ARBA" id="ARBA00023136"/>
    </source>
</evidence>
<feature type="transmembrane region" description="Helical" evidence="7">
    <location>
        <begin position="297"/>
        <end position="319"/>
    </location>
</feature>
<dbReference type="Pfam" id="PF07690">
    <property type="entry name" value="MFS_1"/>
    <property type="match status" value="1"/>
</dbReference>
<dbReference type="InterPro" id="IPR011701">
    <property type="entry name" value="MFS"/>
</dbReference>
<feature type="domain" description="Major facilitator superfamily (MFS) profile" evidence="8">
    <location>
        <begin position="14"/>
        <end position="428"/>
    </location>
</feature>
<feature type="transmembrane region" description="Helical" evidence="7">
    <location>
        <begin position="402"/>
        <end position="424"/>
    </location>
</feature>
<name>A0A4R6G8C3_9BURK</name>
<evidence type="ECO:0000256" key="3">
    <source>
        <dbReference type="ARBA" id="ARBA00022475"/>
    </source>
</evidence>
<dbReference type="EMBL" id="SNWF01000005">
    <property type="protein sequence ID" value="TDN90064.1"/>
    <property type="molecule type" value="Genomic_DNA"/>
</dbReference>
<dbReference type="GO" id="GO:0005886">
    <property type="term" value="C:plasma membrane"/>
    <property type="evidence" value="ECO:0007669"/>
    <property type="project" value="UniProtKB-SubCell"/>
</dbReference>
<evidence type="ECO:0000256" key="4">
    <source>
        <dbReference type="ARBA" id="ARBA00022692"/>
    </source>
</evidence>
<feature type="transmembrane region" description="Helical" evidence="7">
    <location>
        <begin position="266"/>
        <end position="285"/>
    </location>
</feature>
<keyword evidence="10" id="KW-1185">Reference proteome</keyword>
<sequence>MKKPSQFSLLAQGRFAPFFWAQFFGAFNDNVFKTALLTILTFEAFNWTTMDTGFLNNLIPGLFILPFVLFSAIAGQLADKFEKSGLVRYIKLLEIGIMLVAAVGWFTQNLWLLIAAVAGMGLHSALFGPVKYAYLPQKLAPEELVGGNGVVEMGTFVGILLGEVLGAVLVLQKPWGIELVAGGTIAIAVAGWLASRAIPYSPAPVPDLKINWNLATETVRNISYSRKNRTVFLAMLANSWFWFYGAIMLAQFPLYAKQYLHGDHSIFVLLLTIFSLGIGVGSLLCERLSGRKVEIGLVPLGAIGLSVFGFDLFLASGAYTSTSLVDFSSFLQQPGSMRILLDCLLIGGFGGLYIVPLFALIQTRCDPTHMSRTIAGMNILNALFMVVAALLAMVLLNAGLSIPQLFMVTAILNAVVTGSIFVAVPEFLLRFRAWLGF</sequence>
<feature type="transmembrane region" description="Helical" evidence="7">
    <location>
        <begin position="54"/>
        <end position="74"/>
    </location>
</feature>
<keyword evidence="6 7" id="KW-0472">Membrane</keyword>
<dbReference type="AlphaFoldDB" id="A0A4R6G8C3"/>
<feature type="transmembrane region" description="Helical" evidence="7">
    <location>
        <begin position="86"/>
        <end position="105"/>
    </location>
</feature>
<keyword evidence="4 7" id="KW-0812">Transmembrane</keyword>
<comment type="subcellular location">
    <subcellularLocation>
        <location evidence="1">Cell membrane</location>
        <topology evidence="1">Multi-pass membrane protein</topology>
    </subcellularLocation>
</comment>
<dbReference type="SUPFAM" id="SSF103473">
    <property type="entry name" value="MFS general substrate transporter"/>
    <property type="match status" value="1"/>
</dbReference>
<feature type="transmembrane region" description="Helical" evidence="7">
    <location>
        <begin position="230"/>
        <end position="254"/>
    </location>
</feature>
<evidence type="ECO:0000313" key="9">
    <source>
        <dbReference type="EMBL" id="TDN90064.1"/>
    </source>
</evidence>
<evidence type="ECO:0000256" key="7">
    <source>
        <dbReference type="SAM" id="Phobius"/>
    </source>
</evidence>
<evidence type="ECO:0000313" key="10">
    <source>
        <dbReference type="Proteomes" id="UP000294737"/>
    </source>
</evidence>
<dbReference type="Proteomes" id="UP000294737">
    <property type="component" value="Unassembled WGS sequence"/>
</dbReference>
<dbReference type="PANTHER" id="PTHR43266">
    <property type="entry name" value="MACROLIDE-EFFLUX PROTEIN"/>
    <property type="match status" value="1"/>
</dbReference>
<feature type="transmembrane region" description="Helical" evidence="7">
    <location>
        <begin position="111"/>
        <end position="130"/>
    </location>
</feature>
<comment type="caution">
    <text evidence="9">The sequence shown here is derived from an EMBL/GenBank/DDBJ whole genome shotgun (WGS) entry which is preliminary data.</text>
</comment>
<gene>
    <name evidence="9" type="ORF">EV677_2137</name>
</gene>
<keyword evidence="5 7" id="KW-1133">Transmembrane helix</keyword>
<protein>
    <submittedName>
        <fullName evidence="9">Putative MFS family arabinose efflux permease</fullName>
    </submittedName>
</protein>
<dbReference type="InterPro" id="IPR036259">
    <property type="entry name" value="MFS_trans_sf"/>
</dbReference>
<evidence type="ECO:0000256" key="5">
    <source>
        <dbReference type="ARBA" id="ARBA00022989"/>
    </source>
</evidence>
<evidence type="ECO:0000256" key="2">
    <source>
        <dbReference type="ARBA" id="ARBA00022448"/>
    </source>
</evidence>
<feature type="transmembrane region" description="Helical" evidence="7">
    <location>
        <begin position="339"/>
        <end position="361"/>
    </location>
</feature>